<feature type="compositionally biased region" description="Polar residues" evidence="1">
    <location>
        <begin position="108"/>
        <end position="121"/>
    </location>
</feature>
<dbReference type="AlphaFoldDB" id="A0A803KYD7"/>
<evidence type="ECO:0000313" key="3">
    <source>
        <dbReference type="Proteomes" id="UP000596660"/>
    </source>
</evidence>
<reference evidence="2" key="2">
    <citation type="submission" date="2021-03" db="UniProtKB">
        <authorList>
            <consortium name="EnsemblPlants"/>
        </authorList>
    </citation>
    <scope>IDENTIFICATION</scope>
</reference>
<protein>
    <submittedName>
        <fullName evidence="2">Uncharacterized protein</fullName>
    </submittedName>
</protein>
<dbReference type="PANTHER" id="PTHR36410:SF1">
    <property type="entry name" value="EXPRESSED PROTEIN"/>
    <property type="match status" value="1"/>
</dbReference>
<dbReference type="RefSeq" id="XP_021713543.1">
    <property type="nucleotide sequence ID" value="XM_021857851.1"/>
</dbReference>
<dbReference type="EnsemblPlants" id="AUR62004046-RA">
    <property type="protein sequence ID" value="AUR62004046-RA:cds"/>
    <property type="gene ID" value="AUR62004046"/>
</dbReference>
<reference evidence="2" key="1">
    <citation type="journal article" date="2017" name="Nature">
        <title>The genome of Chenopodium quinoa.</title>
        <authorList>
            <person name="Jarvis D.E."/>
            <person name="Ho Y.S."/>
            <person name="Lightfoot D.J."/>
            <person name="Schmoeckel S.M."/>
            <person name="Li B."/>
            <person name="Borm T.J.A."/>
            <person name="Ohyanagi H."/>
            <person name="Mineta K."/>
            <person name="Michell C.T."/>
            <person name="Saber N."/>
            <person name="Kharbatia N.M."/>
            <person name="Rupper R.R."/>
            <person name="Sharp A.R."/>
            <person name="Dally N."/>
            <person name="Boughton B.A."/>
            <person name="Woo Y.H."/>
            <person name="Gao G."/>
            <person name="Schijlen E.G.W.M."/>
            <person name="Guo X."/>
            <person name="Momin A.A."/>
            <person name="Negrao S."/>
            <person name="Al-Babili S."/>
            <person name="Gehring C."/>
            <person name="Roessner U."/>
            <person name="Jung C."/>
            <person name="Murphy K."/>
            <person name="Arold S.T."/>
            <person name="Gojobori T."/>
            <person name="van der Linden C.G."/>
            <person name="van Loo E.N."/>
            <person name="Jellen E.N."/>
            <person name="Maughan P.J."/>
            <person name="Tester M."/>
        </authorList>
    </citation>
    <scope>NUCLEOTIDE SEQUENCE [LARGE SCALE GENOMIC DNA]</scope>
    <source>
        <strain evidence="2">cv. PI 614886</strain>
    </source>
</reference>
<dbReference type="Gramene" id="AUR62004046-RA">
    <property type="protein sequence ID" value="AUR62004046-RA:cds"/>
    <property type="gene ID" value="AUR62004046"/>
</dbReference>
<name>A0A803KYD7_CHEQI</name>
<dbReference type="OMA" id="THEHHEK"/>
<evidence type="ECO:0000256" key="1">
    <source>
        <dbReference type="SAM" id="MobiDB-lite"/>
    </source>
</evidence>
<dbReference type="Proteomes" id="UP000596660">
    <property type="component" value="Unplaced"/>
</dbReference>
<accession>A0A803KYD7</accession>
<keyword evidence="3" id="KW-1185">Reference proteome</keyword>
<feature type="compositionally biased region" description="Basic and acidic residues" evidence="1">
    <location>
        <begin position="44"/>
        <end position="68"/>
    </location>
</feature>
<evidence type="ECO:0000313" key="2">
    <source>
        <dbReference type="EnsemblPlants" id="AUR62004046-RA:cds"/>
    </source>
</evidence>
<organism evidence="2 3">
    <name type="scientific">Chenopodium quinoa</name>
    <name type="common">Quinoa</name>
    <dbReference type="NCBI Taxonomy" id="63459"/>
    <lineage>
        <taxon>Eukaryota</taxon>
        <taxon>Viridiplantae</taxon>
        <taxon>Streptophyta</taxon>
        <taxon>Embryophyta</taxon>
        <taxon>Tracheophyta</taxon>
        <taxon>Spermatophyta</taxon>
        <taxon>Magnoliopsida</taxon>
        <taxon>eudicotyledons</taxon>
        <taxon>Gunneridae</taxon>
        <taxon>Pentapetalae</taxon>
        <taxon>Caryophyllales</taxon>
        <taxon>Chenopodiaceae</taxon>
        <taxon>Chenopodioideae</taxon>
        <taxon>Atripliceae</taxon>
        <taxon>Chenopodium</taxon>
    </lineage>
</organism>
<gene>
    <name evidence="2" type="primary">LOC110681723</name>
</gene>
<proteinExistence type="predicted"/>
<sequence>MNHAIKLGRLSSQTLILSSSSGLSSVTSRKGVGSVRLVQVSIGKDPKSDFRNMDKNTKNPDQEDKDVNAMEESFGQGYSTRSNDEGFGGIYGGNDEFADEAGNAEMKITQNPGFHDSNQGSKLKEKEKARNQTQAK</sequence>
<dbReference type="GeneID" id="110681723"/>
<feature type="region of interest" description="Disordered" evidence="1">
    <location>
        <begin position="43"/>
        <end position="136"/>
    </location>
</feature>
<dbReference type="PANTHER" id="PTHR36410">
    <property type="entry name" value="EXPRESSED PROTEIN"/>
    <property type="match status" value="1"/>
</dbReference>